<organism evidence="3 4">
    <name type="scientific">Candidatus Desulfatibia vada</name>
    <dbReference type="NCBI Taxonomy" id="2841696"/>
    <lineage>
        <taxon>Bacteria</taxon>
        <taxon>Pseudomonadati</taxon>
        <taxon>Thermodesulfobacteriota</taxon>
        <taxon>Desulfobacteria</taxon>
        <taxon>Desulfobacterales</taxon>
        <taxon>Desulfobacterales incertae sedis</taxon>
        <taxon>Candidatus Desulfatibia</taxon>
    </lineage>
</organism>
<proteinExistence type="predicted"/>
<dbReference type="Pfam" id="PF01955">
    <property type="entry name" value="CbiZ"/>
    <property type="match status" value="1"/>
</dbReference>
<dbReference type="InterPro" id="IPR050902">
    <property type="entry name" value="ABC_Transporter_SBP"/>
</dbReference>
<evidence type="ECO:0000313" key="4">
    <source>
        <dbReference type="Proteomes" id="UP000605201"/>
    </source>
</evidence>
<comment type="caution">
    <text evidence="3">The sequence shown here is derived from an EMBL/GenBank/DDBJ whole genome shotgun (WGS) entry which is preliminary data.</text>
</comment>
<evidence type="ECO:0000259" key="2">
    <source>
        <dbReference type="PROSITE" id="PS50983"/>
    </source>
</evidence>
<dbReference type="PANTHER" id="PTHR30535:SF34">
    <property type="entry name" value="MOLYBDATE-BINDING PROTEIN MOLA"/>
    <property type="match status" value="1"/>
</dbReference>
<accession>A0A8J6P0J5</accession>
<dbReference type="Gene3D" id="3.40.50.1980">
    <property type="entry name" value="Nitrogenase molybdenum iron protein domain"/>
    <property type="match status" value="2"/>
</dbReference>
<dbReference type="InterPro" id="IPR002491">
    <property type="entry name" value="ABC_transptr_periplasmic_BD"/>
</dbReference>
<dbReference type="PROSITE" id="PS50983">
    <property type="entry name" value="FE_B12_PBP"/>
    <property type="match status" value="1"/>
</dbReference>
<dbReference type="AlphaFoldDB" id="A0A8J6P0J5"/>
<gene>
    <name evidence="3" type="ORF">H8D96_06540</name>
</gene>
<feature type="transmembrane region" description="Helical" evidence="1">
    <location>
        <begin position="12"/>
        <end position="30"/>
    </location>
</feature>
<reference evidence="3 4" key="1">
    <citation type="submission" date="2020-08" db="EMBL/GenBank/DDBJ databases">
        <title>Bridging the membrane lipid divide: bacteria of the FCB group superphylum have the potential to synthesize archaeal ether lipids.</title>
        <authorList>
            <person name="Villanueva L."/>
            <person name="Von Meijenfeldt F.A.B."/>
            <person name="Westbye A.B."/>
            <person name="Yadav S."/>
            <person name="Hopmans E.C."/>
            <person name="Dutilh B.E."/>
            <person name="Sinninghe Damste J.S."/>
        </authorList>
    </citation>
    <scope>NUCLEOTIDE SEQUENCE [LARGE SCALE GENOMIC DNA]</scope>
    <source>
        <strain evidence="3">NIOZ-UU17</strain>
    </source>
</reference>
<dbReference type="InterPro" id="IPR002808">
    <property type="entry name" value="AdoCbi_amidolase"/>
</dbReference>
<sequence length="674" mass="75660">MKSEAFFNNNKLIFIFLIQIIAWWYVPAVFCYPVQFTDAGGNNIIIKSRPQSVVSLVPSISEILFKIGAGDAVQGITFHTAHPFDASNKTIVGSFSSPSISRIKALNPEVVFYSSHNKKVWEQFRHQNCQLINLKTDSIADSCKNIRLLGQIFNREHEAQNIINEIKSSLQTIQNKVAKIPYSNHKRVIRFMGLEPLTVPGDDSFQNDFIRTAGGIPPIFNKQGSVVTISQKEWIDFNPQVIYGCGVEIETAKKFFSGPGYKDVEAVQQGKIYKFPCDLTCRAATNSGYFVSWLAAMIYKDEFSKKENQVIDDKTFKSRKLHVDLDYIKDIRIAYSHIRDFINKTLIIDFKKPLSVVSTLEGQRQAIESVGNHYASLPCWIVGHNDSVQDILSRVYDVIGKSADTASFMLTGADMDNLSIKHKRFREMEVYALVTAGVESNAVRMSKDQGKYYEPGTINIILLTNMELTNRAMTRAIITATEAKTATLLDMDTRSSYSSRLHRATGTGTDNIIVVQGAGVQIDNAGGHAKMGELIAGAVYEGVQEAIRKQNAISLKRNVFQRLKERKIRLYGLISDKICECNLSRNDQIAALEKTLLDPRYAGFIESSFALSDDYEKGLFTDLDAYDLWCKNIAEDIAGRKIEDMQDLVVPKDLPVVLKMALNAIINGIYYKTN</sequence>
<name>A0A8J6P0J5_9BACT</name>
<dbReference type="EMBL" id="JACNIG010000155">
    <property type="protein sequence ID" value="MBC8431561.1"/>
    <property type="molecule type" value="Genomic_DNA"/>
</dbReference>
<evidence type="ECO:0000313" key="3">
    <source>
        <dbReference type="EMBL" id="MBC8431561.1"/>
    </source>
</evidence>
<dbReference type="Proteomes" id="UP000605201">
    <property type="component" value="Unassembled WGS sequence"/>
</dbReference>
<keyword evidence="1" id="KW-0812">Transmembrane</keyword>
<keyword evidence="1" id="KW-1133">Transmembrane helix</keyword>
<keyword evidence="1" id="KW-0472">Membrane</keyword>
<evidence type="ECO:0000256" key="1">
    <source>
        <dbReference type="SAM" id="Phobius"/>
    </source>
</evidence>
<dbReference type="Pfam" id="PF01497">
    <property type="entry name" value="Peripla_BP_2"/>
    <property type="match status" value="1"/>
</dbReference>
<dbReference type="GO" id="GO:0071281">
    <property type="term" value="P:cellular response to iron ion"/>
    <property type="evidence" value="ECO:0007669"/>
    <property type="project" value="TreeGrafter"/>
</dbReference>
<feature type="domain" description="Fe/B12 periplasmic-binding" evidence="2">
    <location>
        <begin position="52"/>
        <end position="302"/>
    </location>
</feature>
<dbReference type="SUPFAM" id="SSF53807">
    <property type="entry name" value="Helical backbone' metal receptor"/>
    <property type="match status" value="1"/>
</dbReference>
<protein>
    <submittedName>
        <fullName evidence="3">Adenosylcobinamide amidohydrolase</fullName>
    </submittedName>
</protein>
<dbReference type="PANTHER" id="PTHR30535">
    <property type="entry name" value="VITAMIN B12-BINDING PROTEIN"/>
    <property type="match status" value="1"/>
</dbReference>